<dbReference type="Proteomes" id="UP000818624">
    <property type="component" value="Chromosome 6"/>
</dbReference>
<keyword evidence="5" id="KW-1185">Reference proteome</keyword>
<evidence type="ECO:0000256" key="1">
    <source>
        <dbReference type="SAM" id="Coils"/>
    </source>
</evidence>
<evidence type="ECO:0000313" key="5">
    <source>
        <dbReference type="Proteomes" id="UP000818624"/>
    </source>
</evidence>
<feature type="compositionally biased region" description="Low complexity" evidence="2">
    <location>
        <begin position="479"/>
        <end position="504"/>
    </location>
</feature>
<organism evidence="4 5">
    <name type="scientific">Malassezia furfur</name>
    <name type="common">Pityriasis versicolor infection agent</name>
    <name type="synonym">Pityrosporum furfur</name>
    <dbReference type="NCBI Taxonomy" id="55194"/>
    <lineage>
        <taxon>Eukaryota</taxon>
        <taxon>Fungi</taxon>
        <taxon>Dikarya</taxon>
        <taxon>Basidiomycota</taxon>
        <taxon>Ustilaginomycotina</taxon>
        <taxon>Malasseziomycetes</taxon>
        <taxon>Malasseziales</taxon>
        <taxon>Malasseziaceae</taxon>
        <taxon>Malassezia</taxon>
    </lineage>
</organism>
<evidence type="ECO:0000259" key="3">
    <source>
        <dbReference type="Pfam" id="PF03399"/>
    </source>
</evidence>
<dbReference type="PRINTS" id="PR01217">
    <property type="entry name" value="PRICHEXTENSN"/>
</dbReference>
<dbReference type="Pfam" id="PF03399">
    <property type="entry name" value="SAC3_GANP"/>
    <property type="match status" value="1"/>
</dbReference>
<protein>
    <submittedName>
        <fullName evidence="4">Actin cytoskeleton and mitosis protein</fullName>
    </submittedName>
</protein>
<feature type="compositionally biased region" description="Pro residues" evidence="2">
    <location>
        <begin position="469"/>
        <end position="478"/>
    </location>
</feature>
<feature type="compositionally biased region" description="Pro residues" evidence="2">
    <location>
        <begin position="505"/>
        <end position="543"/>
    </location>
</feature>
<keyword evidence="1" id="KW-0175">Coiled coil</keyword>
<accession>A0ABY8EW37</accession>
<sequence>MHAVGAGDDERIARFRARHDDTTARLAELKALYAQKRAEYIARGVLPDPARPGLLEDATKLVGACEDMCPEYERLEREVQKELDRLEVYPGTQKADPAAAVKIYRRPAAGRELPLPEEVRPARVLERTLDYLFHTLLPRDPDDAQFAAVQPFLWNRTRAVRQDFIVQSDTGPVAIACHERIARYHILCLHWKGGVHAEAWSEQQELEQLRKTLRSLIEYYDDQRVLGHTCANEPEFRAYNLLLHARDPEALREIELLPTPVFRAPEIQLAVRLRTLLQRSNLLEKRGNPVNTESTPNFFTRFFAVLRSTETPYLVSCLAENLFCSVRIGAIKTCTKAYLAQHMGLPLTYLTNVLAMDSDADCAAFLETLGVEITTAPHSDDRVAKVNKATVLDENKSFAAPFTHWIEAKRAGRSCQAIIDGHSTARAQPAAPKALAPAPAWSALPAPAPARAPARVSPAPRVSPVSASPVPPAPPHTAWPPAAAAPAAPSARRTPTPVHQTPTPVRGPPTPPAPAPVAPAPVAPAPMAPAPVPTPPGAAPPARPAVDRGALAQALTSQLCSDAARAAAASAAAHAAHAEDRRRRHAQRARLLDALAAQLVQRLEAEPRAACVQAAACDAAGAANRRRHTLRRAWDAWRSALADARDRAEQAARLREIRTRLQALHADAPAPRVRRPSEPPARAQRPASDGDQRRAFRSAAELRARLWRRGTFAHALRAHLDDLADAHWPPPRAVWRVGVSLPPAPSAAAEWVCRKLALERGAAAWAVAGARVTLTTARDEDVGLLLFVCASEGTADAARLAAVQARHGTPPTTRLLLVAWMRAQVHALLKVLDRAAWADIRVLLLDDAARDADDAFGHAVVQLVPHIDWRTDADEAADAADDVPVARLLDAWRASMVAITRLLDATRDVRAAAYGFALLTSLANLVLRQIGAACGVPEAAQTQLPAPPPYDPTYTLSGAALRQLDAMPPTSSLTLLRAEVAAQAPALALAAYMERVVECAVAPLDTAACAADADDLAQLETLGQQAVADVAARTAQATDLAPAPAAPKRPLSVSLHAAPTPPGKRAALDASAQAAPSERASGIERLRRLVASTQQLLRSPNS</sequence>
<dbReference type="InterPro" id="IPR005062">
    <property type="entry name" value="SAC3/GANP/THP3_conserved"/>
</dbReference>
<dbReference type="EMBL" id="CP046239">
    <property type="protein sequence ID" value="WFD49766.1"/>
    <property type="molecule type" value="Genomic_DNA"/>
</dbReference>
<feature type="domain" description="SAC3/GANP/THP3 conserved" evidence="3">
    <location>
        <begin position="68"/>
        <end position="374"/>
    </location>
</feature>
<feature type="region of interest" description="Disordered" evidence="2">
    <location>
        <begin position="448"/>
        <end position="544"/>
    </location>
</feature>
<feature type="coiled-coil region" evidence="1">
    <location>
        <begin position="12"/>
        <end position="39"/>
    </location>
</feature>
<evidence type="ECO:0000313" key="4">
    <source>
        <dbReference type="EMBL" id="WFD49766.1"/>
    </source>
</evidence>
<name>A0ABY8EW37_MALFU</name>
<dbReference type="PANTHER" id="PTHR12436:SF3">
    <property type="entry name" value="GERMINAL-CENTER ASSOCIATED NUCLEAR PROTEIN"/>
    <property type="match status" value="1"/>
</dbReference>
<feature type="compositionally biased region" description="Low complexity" evidence="2">
    <location>
        <begin position="448"/>
        <end position="468"/>
    </location>
</feature>
<dbReference type="PANTHER" id="PTHR12436">
    <property type="entry name" value="80 KDA MCM3-ASSOCIATED PROTEIN"/>
    <property type="match status" value="1"/>
</dbReference>
<dbReference type="Gene3D" id="1.25.40.990">
    <property type="match status" value="1"/>
</dbReference>
<feature type="region of interest" description="Disordered" evidence="2">
    <location>
        <begin position="1039"/>
        <end position="1083"/>
    </location>
</feature>
<feature type="region of interest" description="Disordered" evidence="2">
    <location>
        <begin position="665"/>
        <end position="694"/>
    </location>
</feature>
<proteinExistence type="predicted"/>
<evidence type="ECO:0000256" key="2">
    <source>
        <dbReference type="SAM" id="MobiDB-lite"/>
    </source>
</evidence>
<dbReference type="InterPro" id="IPR045107">
    <property type="entry name" value="SAC3/GANP/THP3"/>
</dbReference>
<gene>
    <name evidence="4" type="primary">SAC3</name>
    <name evidence="4" type="ORF">GLX27_004451</name>
</gene>
<reference evidence="4 5" key="1">
    <citation type="journal article" date="2020" name="Elife">
        <title>Loss of centromere function drives karyotype evolution in closely related Malassezia species.</title>
        <authorList>
            <person name="Sankaranarayanan S.R."/>
            <person name="Ianiri G."/>
            <person name="Coelho M.A."/>
            <person name="Reza M.H."/>
            <person name="Thimmappa B.C."/>
            <person name="Ganguly P."/>
            <person name="Vadnala R.N."/>
            <person name="Sun S."/>
            <person name="Siddharthan R."/>
            <person name="Tellgren-Roth C."/>
            <person name="Dawson T.L."/>
            <person name="Heitman J."/>
            <person name="Sanyal K."/>
        </authorList>
    </citation>
    <scope>NUCLEOTIDE SEQUENCE [LARGE SCALE GENOMIC DNA]</scope>
    <source>
        <strain evidence="4">CBS14141</strain>
    </source>
</reference>